<dbReference type="Proteomes" id="UP000503222">
    <property type="component" value="Chromosome"/>
</dbReference>
<protein>
    <recommendedName>
        <fullName evidence="4">AcrB/AcrD/AcrF family protein</fullName>
    </recommendedName>
</protein>
<keyword evidence="1" id="KW-0812">Transmembrane</keyword>
<accession>A0A6G7YP61</accession>
<feature type="transmembrane region" description="Helical" evidence="1">
    <location>
        <begin position="12"/>
        <end position="32"/>
    </location>
</feature>
<dbReference type="KEGG" id="spii:G7077_05990"/>
<proteinExistence type="predicted"/>
<keyword evidence="1" id="KW-1133">Transmembrane helix</keyword>
<organism evidence="2 3">
    <name type="scientific">Sphingomonas piscis</name>
    <dbReference type="NCBI Taxonomy" id="2714943"/>
    <lineage>
        <taxon>Bacteria</taxon>
        <taxon>Pseudomonadati</taxon>
        <taxon>Pseudomonadota</taxon>
        <taxon>Alphaproteobacteria</taxon>
        <taxon>Sphingomonadales</taxon>
        <taxon>Sphingomonadaceae</taxon>
        <taxon>Sphingomonas</taxon>
    </lineage>
</organism>
<keyword evidence="3" id="KW-1185">Reference proteome</keyword>
<evidence type="ECO:0000313" key="2">
    <source>
        <dbReference type="EMBL" id="QIK78516.1"/>
    </source>
</evidence>
<dbReference type="RefSeq" id="WP_166410909.1">
    <property type="nucleotide sequence ID" value="NZ_CP049869.1"/>
</dbReference>
<name>A0A6G7YP61_9SPHN</name>
<feature type="transmembrane region" description="Helical" evidence="1">
    <location>
        <begin position="68"/>
        <end position="87"/>
    </location>
</feature>
<evidence type="ECO:0000256" key="1">
    <source>
        <dbReference type="SAM" id="Phobius"/>
    </source>
</evidence>
<keyword evidence="1" id="KW-0472">Membrane</keyword>
<sequence>MLAWFRRHDRTALLKVIAIALPCLTATALLFWQTRTGPAAQMLGTIGVSALIWLLPSKLRSPNPLLKAFVVLLFVAASAGAVAPLVVDAVPDKPPTKRAQAVNRANRMCNAITSFRPIARLPRGTVFTFVDTGPRLITVTHHSAVAGPYHRNAQQIVDIMKAFRGSEPEAHAIIAKYRADYVLTCPNASTTTIFRAEAPEGFYGQLANDQIPEWLTPIPLPKGSPFRMWRVVR</sequence>
<feature type="transmembrane region" description="Helical" evidence="1">
    <location>
        <begin position="38"/>
        <end position="56"/>
    </location>
</feature>
<dbReference type="AlphaFoldDB" id="A0A6G7YP61"/>
<dbReference type="EMBL" id="CP049869">
    <property type="protein sequence ID" value="QIK78516.1"/>
    <property type="molecule type" value="Genomic_DNA"/>
</dbReference>
<evidence type="ECO:0000313" key="3">
    <source>
        <dbReference type="Proteomes" id="UP000503222"/>
    </source>
</evidence>
<reference evidence="2 3" key="1">
    <citation type="submission" date="2020-03" db="EMBL/GenBank/DDBJ databases">
        <title>Sphingomonas sp. nov., isolated from fish.</title>
        <authorList>
            <person name="Hyun D.-W."/>
            <person name="Bae J.-W."/>
        </authorList>
    </citation>
    <scope>NUCLEOTIDE SEQUENCE [LARGE SCALE GENOMIC DNA]</scope>
    <source>
        <strain evidence="2 3">HDW15B</strain>
    </source>
</reference>
<evidence type="ECO:0008006" key="4">
    <source>
        <dbReference type="Google" id="ProtNLM"/>
    </source>
</evidence>
<gene>
    <name evidence="2" type="ORF">G7077_05990</name>
</gene>